<dbReference type="GO" id="GO:0009159">
    <property type="term" value="P:deoxyribonucleoside monophosphate catabolic process"/>
    <property type="evidence" value="ECO:0007669"/>
    <property type="project" value="TreeGrafter"/>
</dbReference>
<proteinExistence type="predicted"/>
<dbReference type="GeneID" id="29368792"/>
<accession>A0A0M7DZA1</accession>
<dbReference type="STRING" id="511.UZ73_02570"/>
<dbReference type="InterPro" id="IPR051239">
    <property type="entry name" value="2'-dNMP_N-hydrolase"/>
</dbReference>
<protein>
    <submittedName>
        <fullName evidence="1">Nucleoside 2-deoxyribosyltransferase</fullName>
    </submittedName>
</protein>
<dbReference type="GO" id="GO:0016740">
    <property type="term" value="F:transferase activity"/>
    <property type="evidence" value="ECO:0007669"/>
    <property type="project" value="UniProtKB-KW"/>
</dbReference>
<gene>
    <name evidence="1" type="ORF">DF183_02325</name>
    <name evidence="2" type="ORF">M2J83_13665</name>
</gene>
<dbReference type="AlphaFoldDB" id="A0A0M7DZA1"/>
<reference evidence="2 4" key="3">
    <citation type="submission" date="2022-05" db="EMBL/GenBank/DDBJ databases">
        <title>Complete sequence of strain NY11312.</title>
        <authorList>
            <person name="Zhou D."/>
        </authorList>
    </citation>
    <scope>NUCLEOTIDE SEQUENCE [LARGE SCALE GENOMIC DNA]</scope>
    <source>
        <strain evidence="2 4">NY11312</strain>
    </source>
</reference>
<evidence type="ECO:0000313" key="1">
    <source>
        <dbReference type="EMBL" id="PWE15590.1"/>
    </source>
</evidence>
<keyword evidence="1" id="KW-0808">Transferase</keyword>
<dbReference type="OrthoDB" id="9795789at2"/>
<dbReference type="RefSeq" id="WP_042481817.1">
    <property type="nucleotide sequence ID" value="NZ_CAXOJJ010000023.1"/>
</dbReference>
<keyword evidence="4" id="KW-1185">Reference proteome</keyword>
<dbReference type="KEGG" id="afa:UZ73_02570"/>
<dbReference type="PANTHER" id="PTHR15364:SF0">
    <property type="entry name" value="2'-DEOXYNUCLEOSIDE 5'-PHOSPHATE N-HYDROLASE 1"/>
    <property type="match status" value="1"/>
</dbReference>
<dbReference type="SUPFAM" id="SSF52309">
    <property type="entry name" value="N-(deoxy)ribosyltransferase-like"/>
    <property type="match status" value="1"/>
</dbReference>
<dbReference type="GO" id="GO:0070694">
    <property type="term" value="F:5-hydroxymethyl-dUMP N-hydrolase activity"/>
    <property type="evidence" value="ECO:0007669"/>
    <property type="project" value="TreeGrafter"/>
</dbReference>
<reference evidence="1 3" key="1">
    <citation type="submission" date="2018-05" db="EMBL/GenBank/DDBJ databases">
        <title>Genome Sequence of an Efficient Indole-Degrading Bacterium, Alcaligenes sp.YBY.</title>
        <authorList>
            <person name="Yang B."/>
        </authorList>
    </citation>
    <scope>NUCLEOTIDE SEQUENCE [LARGE SCALE GENOMIC DNA]</scope>
    <source>
        <strain evidence="1 3">YBY</strain>
    </source>
</reference>
<dbReference type="Pfam" id="PF05014">
    <property type="entry name" value="Nuc_deoxyrib_tr"/>
    <property type="match status" value="1"/>
</dbReference>
<organism evidence="1 3">
    <name type="scientific">Alcaligenes faecalis</name>
    <dbReference type="NCBI Taxonomy" id="511"/>
    <lineage>
        <taxon>Bacteria</taxon>
        <taxon>Pseudomonadati</taxon>
        <taxon>Pseudomonadota</taxon>
        <taxon>Betaproteobacteria</taxon>
        <taxon>Burkholderiales</taxon>
        <taxon>Alcaligenaceae</taxon>
        <taxon>Alcaligenes</taxon>
    </lineage>
</organism>
<accession>A0A0S2JN52</accession>
<dbReference type="EMBL" id="CP096916">
    <property type="protein sequence ID" value="WBM36854.1"/>
    <property type="molecule type" value="Genomic_DNA"/>
</dbReference>
<evidence type="ECO:0000313" key="2">
    <source>
        <dbReference type="EMBL" id="WBM36854.1"/>
    </source>
</evidence>
<name>A0A0M7DZA1_ALCFA</name>
<sequence>MKRIYLAGPDVFFSDATERAKLHKQLVRDFGFKPLHPVDQEEIEASSIYHHNIRLLDQADAVLANITPFRGAEIDTGTAFEIGYAVAQGLPVFTYRSTADTVLDTVREHYSPVVLDPASQIWRDRNGALIEDFGLPSNLMVAISTEFVHGTFTDALIAAQDYFKAIS</sequence>
<evidence type="ECO:0000313" key="3">
    <source>
        <dbReference type="Proteomes" id="UP000245216"/>
    </source>
</evidence>
<dbReference type="PANTHER" id="PTHR15364">
    <property type="entry name" value="2'-DEOXYNUCLEOSIDE 5'-PHOSPHATE N-HYDROLASE 1"/>
    <property type="match status" value="1"/>
</dbReference>
<dbReference type="EMBL" id="QEXO01000001">
    <property type="protein sequence ID" value="PWE15590.1"/>
    <property type="molecule type" value="Genomic_DNA"/>
</dbReference>
<reference evidence="1 3" key="2">
    <citation type="submission" date="2018-05" db="EMBL/GenBank/DDBJ databases">
        <authorList>
            <person name="Lanie J.A."/>
            <person name="Ng W.-L."/>
            <person name="Kazmierczak K.M."/>
            <person name="Andrzejewski T.M."/>
            <person name="Davidsen T.M."/>
            <person name="Wayne K.J."/>
            <person name="Tettelin H."/>
            <person name="Glass J.I."/>
            <person name="Rusch D."/>
            <person name="Podicherti R."/>
            <person name="Tsui H.-C.T."/>
            <person name="Winkler M.E."/>
        </authorList>
    </citation>
    <scope>NUCLEOTIDE SEQUENCE [LARGE SCALE GENOMIC DNA]</scope>
    <source>
        <strain evidence="1 3">YBY</strain>
    </source>
</reference>
<evidence type="ECO:0000313" key="4">
    <source>
        <dbReference type="Proteomes" id="UP001211866"/>
    </source>
</evidence>
<dbReference type="InterPro" id="IPR007710">
    <property type="entry name" value="Nucleoside_deoxyribTrfase"/>
</dbReference>
<dbReference type="Gene3D" id="3.40.50.450">
    <property type="match status" value="1"/>
</dbReference>
<dbReference type="Proteomes" id="UP000245216">
    <property type="component" value="Unassembled WGS sequence"/>
</dbReference>
<dbReference type="Proteomes" id="UP001211866">
    <property type="component" value="Chromosome"/>
</dbReference>